<keyword evidence="1" id="KW-0812">Transmembrane</keyword>
<evidence type="ECO:0000313" key="3">
    <source>
        <dbReference type="Proteomes" id="UP000053660"/>
    </source>
</evidence>
<gene>
    <name evidence="2" type="ORF">OESDEN_04588</name>
</gene>
<feature type="transmembrane region" description="Helical" evidence="1">
    <location>
        <begin position="37"/>
        <end position="55"/>
    </location>
</feature>
<keyword evidence="1" id="KW-0472">Membrane</keyword>
<organism evidence="2 3">
    <name type="scientific">Oesophagostomum dentatum</name>
    <name type="common">Nodular worm</name>
    <dbReference type="NCBI Taxonomy" id="61180"/>
    <lineage>
        <taxon>Eukaryota</taxon>
        <taxon>Metazoa</taxon>
        <taxon>Ecdysozoa</taxon>
        <taxon>Nematoda</taxon>
        <taxon>Chromadorea</taxon>
        <taxon>Rhabditida</taxon>
        <taxon>Rhabditina</taxon>
        <taxon>Rhabditomorpha</taxon>
        <taxon>Strongyloidea</taxon>
        <taxon>Strongylidae</taxon>
        <taxon>Oesophagostomum</taxon>
    </lineage>
</organism>
<keyword evidence="3" id="KW-1185">Reference proteome</keyword>
<dbReference type="PANTHER" id="PTHR22898">
    <property type="entry name" value="UNCHARACTERIZED GLYCOSOL TRANSFERASE-RELATED"/>
    <property type="match status" value="1"/>
</dbReference>
<dbReference type="AlphaFoldDB" id="A0A0B1TDX7"/>
<dbReference type="Proteomes" id="UP000053660">
    <property type="component" value="Unassembled WGS sequence"/>
</dbReference>
<dbReference type="InterPro" id="IPR052501">
    <property type="entry name" value="Alpha-1-2_FucT"/>
</dbReference>
<dbReference type="EMBL" id="KN549957">
    <property type="protein sequence ID" value="KHJ95464.1"/>
    <property type="molecule type" value="Genomic_DNA"/>
</dbReference>
<evidence type="ECO:0000313" key="2">
    <source>
        <dbReference type="EMBL" id="KHJ95464.1"/>
    </source>
</evidence>
<name>A0A0B1TDX7_OESDE</name>
<protein>
    <submittedName>
        <fullName evidence="2">Uncharacterized protein</fullName>
    </submittedName>
</protein>
<dbReference type="PANTHER" id="PTHR22898:SF3">
    <property type="entry name" value="ALPHA-1,2-FUCOSYLTRANSFERASE-RELATED"/>
    <property type="match status" value="1"/>
</dbReference>
<proteinExistence type="predicted"/>
<reference evidence="2 3" key="1">
    <citation type="submission" date="2014-03" db="EMBL/GenBank/DDBJ databases">
        <title>Draft genome of the hookworm Oesophagostomum dentatum.</title>
        <authorList>
            <person name="Mitreva M."/>
        </authorList>
    </citation>
    <scope>NUCLEOTIDE SEQUENCE [LARGE SCALE GENOMIC DNA]</scope>
    <source>
        <strain evidence="2 3">OD-Hann</strain>
    </source>
</reference>
<sequence length="242" mass="27528">MSTLPAWGTPIITGCSAEIDIIADGKLREMGFTVMRAIELVVVAAMVSTGLYWNLTAPVFTISREKYLAFKFNAARTGNQMFRLISGYSIAKRLGRKLFFVLRGYGDESRTCIESKVVPFAYDSNGRSFCCAYEDPLRASEGVMCAHIRRTDFIVFHAATRFSETLDAVIQIAREYTAIVSHFDEFEDFFISSRLCRAFLMSAPTSTFGWWLAFFTRNTDAVYYLNDSRPLMRKMPTKELFL</sequence>
<keyword evidence="1" id="KW-1133">Transmembrane helix</keyword>
<evidence type="ECO:0000256" key="1">
    <source>
        <dbReference type="SAM" id="Phobius"/>
    </source>
</evidence>
<accession>A0A0B1TDX7</accession>